<dbReference type="PANTHER" id="PTHR35317:SF11">
    <property type="entry name" value="CCHC-TYPE DOMAIN-CONTAINING PROTEIN"/>
    <property type="match status" value="1"/>
</dbReference>
<name>A0A151QV98_CAJCA</name>
<gene>
    <name evidence="2" type="ORF">KK1_044846</name>
</gene>
<dbReference type="EMBL" id="KQ484648">
    <property type="protein sequence ID" value="KYP34230.1"/>
    <property type="molecule type" value="Genomic_DNA"/>
</dbReference>
<protein>
    <recommendedName>
        <fullName evidence="1">DUF4219 domain-containing protein</fullName>
    </recommendedName>
</protein>
<dbReference type="PANTHER" id="PTHR35317">
    <property type="entry name" value="OS04G0629600 PROTEIN"/>
    <property type="match status" value="1"/>
</dbReference>
<reference evidence="2" key="1">
    <citation type="journal article" date="2012" name="Nat. Biotechnol.">
        <title>Draft genome sequence of pigeonpea (Cajanus cajan), an orphan legume crop of resource-poor farmers.</title>
        <authorList>
            <person name="Varshney R.K."/>
            <person name="Chen W."/>
            <person name="Li Y."/>
            <person name="Bharti A.K."/>
            <person name="Saxena R.K."/>
            <person name="Schlueter J.A."/>
            <person name="Donoghue M.T."/>
            <person name="Azam S."/>
            <person name="Fan G."/>
            <person name="Whaley A.M."/>
            <person name="Farmer A.D."/>
            <person name="Sheridan J."/>
            <person name="Iwata A."/>
            <person name="Tuteja R."/>
            <person name="Penmetsa R.V."/>
            <person name="Wu W."/>
            <person name="Upadhyaya H.D."/>
            <person name="Yang S.P."/>
            <person name="Shah T."/>
            <person name="Saxena K.B."/>
            <person name="Michael T."/>
            <person name="McCombie W.R."/>
            <person name="Yang B."/>
            <person name="Zhang G."/>
            <person name="Yang H."/>
            <person name="Wang J."/>
            <person name="Spillane C."/>
            <person name="Cook D.R."/>
            <person name="May G.D."/>
            <person name="Xu X."/>
            <person name="Jackson S.A."/>
        </authorList>
    </citation>
    <scope>NUCLEOTIDE SEQUENCE [LARGE SCALE GENOMIC DNA]</scope>
</reference>
<keyword evidence="3" id="KW-1185">Reference proteome</keyword>
<dbReference type="AlphaFoldDB" id="A0A151QV98"/>
<organism evidence="2 3">
    <name type="scientific">Cajanus cajan</name>
    <name type="common">Pigeon pea</name>
    <name type="synonym">Cajanus indicus</name>
    <dbReference type="NCBI Taxonomy" id="3821"/>
    <lineage>
        <taxon>Eukaryota</taxon>
        <taxon>Viridiplantae</taxon>
        <taxon>Streptophyta</taxon>
        <taxon>Embryophyta</taxon>
        <taxon>Tracheophyta</taxon>
        <taxon>Spermatophyta</taxon>
        <taxon>Magnoliopsida</taxon>
        <taxon>eudicotyledons</taxon>
        <taxon>Gunneridae</taxon>
        <taxon>Pentapetalae</taxon>
        <taxon>rosids</taxon>
        <taxon>fabids</taxon>
        <taxon>Fabales</taxon>
        <taxon>Fabaceae</taxon>
        <taxon>Papilionoideae</taxon>
        <taxon>50 kb inversion clade</taxon>
        <taxon>NPAAA clade</taxon>
        <taxon>indigoferoid/millettioid clade</taxon>
        <taxon>Phaseoleae</taxon>
        <taxon>Cajanus</taxon>
    </lineage>
</organism>
<dbReference type="InterPro" id="IPR025314">
    <property type="entry name" value="DUF4219"/>
</dbReference>
<accession>A0A151QV98</accession>
<feature type="domain" description="DUF4219" evidence="1">
    <location>
        <begin position="2"/>
        <end position="28"/>
    </location>
</feature>
<evidence type="ECO:0000313" key="3">
    <source>
        <dbReference type="Proteomes" id="UP000075243"/>
    </source>
</evidence>
<dbReference type="Gramene" id="C.cajan_41111.t">
    <property type="protein sequence ID" value="C.cajan_41111.t.cds1"/>
    <property type="gene ID" value="C.cajan_41111"/>
</dbReference>
<evidence type="ECO:0000313" key="2">
    <source>
        <dbReference type="EMBL" id="KYP34230.1"/>
    </source>
</evidence>
<dbReference type="STRING" id="3821.A0A151QV98"/>
<sequence>MFDEESYEIWMVKMKSYLDTLDLWDVVEKDYQVSPLLQNPTSMQTIYYKKRKTMKAKAKSCLFSILQINFTQIMILKYQRKYELFEGRIC</sequence>
<proteinExistence type="predicted"/>
<dbReference type="Pfam" id="PF13961">
    <property type="entry name" value="DUF4219"/>
    <property type="match status" value="1"/>
</dbReference>
<dbReference type="Proteomes" id="UP000075243">
    <property type="component" value="Unassembled WGS sequence"/>
</dbReference>
<evidence type="ECO:0000259" key="1">
    <source>
        <dbReference type="Pfam" id="PF13961"/>
    </source>
</evidence>